<evidence type="ECO:0000313" key="2">
    <source>
        <dbReference type="Proteomes" id="UP000314294"/>
    </source>
</evidence>
<gene>
    <name evidence="1" type="ORF">EYF80_043749</name>
</gene>
<protein>
    <submittedName>
        <fullName evidence="1">Uncharacterized protein</fullName>
    </submittedName>
</protein>
<organism evidence="1 2">
    <name type="scientific">Liparis tanakae</name>
    <name type="common">Tanaka's snailfish</name>
    <dbReference type="NCBI Taxonomy" id="230148"/>
    <lineage>
        <taxon>Eukaryota</taxon>
        <taxon>Metazoa</taxon>
        <taxon>Chordata</taxon>
        <taxon>Craniata</taxon>
        <taxon>Vertebrata</taxon>
        <taxon>Euteleostomi</taxon>
        <taxon>Actinopterygii</taxon>
        <taxon>Neopterygii</taxon>
        <taxon>Teleostei</taxon>
        <taxon>Neoteleostei</taxon>
        <taxon>Acanthomorphata</taxon>
        <taxon>Eupercaria</taxon>
        <taxon>Perciformes</taxon>
        <taxon>Cottioidei</taxon>
        <taxon>Cottales</taxon>
        <taxon>Liparidae</taxon>
        <taxon>Liparis</taxon>
    </lineage>
</organism>
<proteinExistence type="predicted"/>
<keyword evidence="2" id="KW-1185">Reference proteome</keyword>
<dbReference type="EMBL" id="SRLO01000811">
    <property type="protein sequence ID" value="TNN46050.1"/>
    <property type="molecule type" value="Genomic_DNA"/>
</dbReference>
<evidence type="ECO:0000313" key="1">
    <source>
        <dbReference type="EMBL" id="TNN46050.1"/>
    </source>
</evidence>
<accession>A0A4Z2FYR9</accession>
<dbReference type="AlphaFoldDB" id="A0A4Z2FYR9"/>
<sequence>MKVSQRGAGVGTRRIDALTADVLGSIIRSSQPGSRALLERRGAHLRHGALYKSTPRRRPPQRYLWVFQGDRYLWVFQGDRYLWVFQGDRMLQAPPLASHCGYSRAVCLSDVGEQRETEVKHGDFAKRSSCYLSLCYST</sequence>
<dbReference type="Proteomes" id="UP000314294">
    <property type="component" value="Unassembled WGS sequence"/>
</dbReference>
<name>A0A4Z2FYR9_9TELE</name>
<reference evidence="1 2" key="1">
    <citation type="submission" date="2019-03" db="EMBL/GenBank/DDBJ databases">
        <title>First draft genome of Liparis tanakae, snailfish: a comprehensive survey of snailfish specific genes.</title>
        <authorList>
            <person name="Kim W."/>
            <person name="Song I."/>
            <person name="Jeong J.-H."/>
            <person name="Kim D."/>
            <person name="Kim S."/>
            <person name="Ryu S."/>
            <person name="Song J.Y."/>
            <person name="Lee S.K."/>
        </authorList>
    </citation>
    <scope>NUCLEOTIDE SEQUENCE [LARGE SCALE GENOMIC DNA]</scope>
    <source>
        <tissue evidence="1">Muscle</tissue>
    </source>
</reference>
<comment type="caution">
    <text evidence="1">The sequence shown here is derived from an EMBL/GenBank/DDBJ whole genome shotgun (WGS) entry which is preliminary data.</text>
</comment>